<sequence>MKQNKLISSNLFEGSRFMMPQHREAIYNHREALNKRNPPTRDKQLIEELSRSIATALFCELSVLITVFTPLEDKRLEGKIERLDKQQRLLKLVTGYGEYELIPLDDIINIELNQFPSEF</sequence>
<organism evidence="1 2">
    <name type="scientific">Paenibacillus alginolyticus</name>
    <dbReference type="NCBI Taxonomy" id="59839"/>
    <lineage>
        <taxon>Bacteria</taxon>
        <taxon>Bacillati</taxon>
        <taxon>Bacillota</taxon>
        <taxon>Bacilli</taxon>
        <taxon>Bacillales</taxon>
        <taxon>Paenibacillaceae</taxon>
        <taxon>Paenibacillus</taxon>
    </lineage>
</organism>
<accession>A0ABT4GQD7</accession>
<dbReference type="EMBL" id="JAMDMX010000278">
    <property type="protein sequence ID" value="MCY9698450.1"/>
    <property type="molecule type" value="Genomic_DNA"/>
</dbReference>
<comment type="caution">
    <text evidence="1">The sequence shown here is derived from an EMBL/GenBank/DDBJ whole genome shotgun (WGS) entry which is preliminary data.</text>
</comment>
<keyword evidence="2" id="KW-1185">Reference proteome</keyword>
<dbReference type="InterPro" id="IPR014962">
    <property type="entry name" value="YolD"/>
</dbReference>
<evidence type="ECO:0000313" key="1">
    <source>
        <dbReference type="EMBL" id="MCY9698450.1"/>
    </source>
</evidence>
<reference evidence="1 2" key="1">
    <citation type="submission" date="2022-05" db="EMBL/GenBank/DDBJ databases">
        <title>Genome Sequencing of Bee-Associated Microbes.</title>
        <authorList>
            <person name="Dunlap C."/>
        </authorList>
    </citation>
    <scope>NUCLEOTIDE SEQUENCE [LARGE SCALE GENOMIC DNA]</scope>
    <source>
        <strain evidence="1 2">NRRL B-14421</strain>
    </source>
</reference>
<name>A0ABT4GQD7_9BACL</name>
<proteinExistence type="predicted"/>
<dbReference type="RefSeq" id="WP_268618860.1">
    <property type="nucleotide sequence ID" value="NZ_JAMDMX010000278.1"/>
</dbReference>
<protein>
    <submittedName>
        <fullName evidence="1">YolD-like family protein</fullName>
    </submittedName>
</protein>
<evidence type="ECO:0000313" key="2">
    <source>
        <dbReference type="Proteomes" id="UP001527099"/>
    </source>
</evidence>
<gene>
    <name evidence="1" type="ORF">M5X19_37305</name>
</gene>
<dbReference type="Proteomes" id="UP001527099">
    <property type="component" value="Unassembled WGS sequence"/>
</dbReference>
<dbReference type="Pfam" id="PF08863">
    <property type="entry name" value="YolD"/>
    <property type="match status" value="1"/>
</dbReference>